<comment type="subcellular location">
    <subcellularLocation>
        <location evidence="1">Mitochondrion membrane</location>
        <topology evidence="1">Multi-pass membrane protein</topology>
    </subcellularLocation>
</comment>
<dbReference type="GO" id="GO:1990575">
    <property type="term" value="P:mitochondrial L-ornithine transmembrane transport"/>
    <property type="evidence" value="ECO:0007669"/>
    <property type="project" value="TreeGrafter"/>
</dbReference>
<feature type="repeat" description="Solcar" evidence="9">
    <location>
        <begin position="38"/>
        <end position="125"/>
    </location>
</feature>
<proteinExistence type="inferred from homology"/>
<evidence type="ECO:0000313" key="12">
    <source>
        <dbReference type="Proteomes" id="UP001153069"/>
    </source>
</evidence>
<evidence type="ECO:0000256" key="10">
    <source>
        <dbReference type="RuleBase" id="RU000488"/>
    </source>
</evidence>
<comment type="similarity">
    <text evidence="2 10">Belongs to the mitochondrial carrier (TC 2.A.29) family.</text>
</comment>
<dbReference type="InterPro" id="IPR050567">
    <property type="entry name" value="Mitochondrial_Carrier"/>
</dbReference>
<dbReference type="Proteomes" id="UP001153069">
    <property type="component" value="Unassembled WGS sequence"/>
</dbReference>
<evidence type="ECO:0000256" key="2">
    <source>
        <dbReference type="ARBA" id="ARBA00006375"/>
    </source>
</evidence>
<evidence type="ECO:0000256" key="8">
    <source>
        <dbReference type="ARBA" id="ARBA00023136"/>
    </source>
</evidence>
<dbReference type="OrthoDB" id="193856at2759"/>
<evidence type="ECO:0000256" key="7">
    <source>
        <dbReference type="ARBA" id="ARBA00023128"/>
    </source>
</evidence>
<dbReference type="InterPro" id="IPR023395">
    <property type="entry name" value="MCP_dom_sf"/>
</dbReference>
<dbReference type="Gene3D" id="1.50.40.10">
    <property type="entry name" value="Mitochondrial carrier domain"/>
    <property type="match status" value="2"/>
</dbReference>
<sequence>MATAAMNPEQKTALAADVEEARQQAESTTTTTSHYDPHMVRNSLIAGSVAGVTSTLACHPFDVIRTKMQAASMTSSTPSNPLRVVSQTFHNGGLRALYTGLALPLAAQAVYKATIFTVHNVTQKTLTEWKSTSSNTTTNETKDPLRTLQDQFVCGFVAGGVNAAFFVTPVEFVRNQLIKQHSLQVQQQQPQQPSQQAAFSGPLSVVRHTIRQAGIGGLWKGIGVTVARDSIGVGFFFASMQWCQDYFKTTTTNNNQQPQKPSLTTTILSGAVAGLTYWIVALPLDSVKTWVQSDMADSAFQAVRTSLETQGLRQTLVKLFAGFQVAYARGIPSAAITVTTYSLCYQAVRES</sequence>
<keyword evidence="3 10" id="KW-0813">Transport</keyword>
<dbReference type="SUPFAM" id="SSF103506">
    <property type="entry name" value="Mitochondrial carrier"/>
    <property type="match status" value="1"/>
</dbReference>
<keyword evidence="12" id="KW-1185">Reference proteome</keyword>
<evidence type="ECO:0000256" key="3">
    <source>
        <dbReference type="ARBA" id="ARBA00022448"/>
    </source>
</evidence>
<evidence type="ECO:0000256" key="6">
    <source>
        <dbReference type="ARBA" id="ARBA00022989"/>
    </source>
</evidence>
<keyword evidence="4 9" id="KW-0812">Transmembrane</keyword>
<reference evidence="11" key="1">
    <citation type="submission" date="2020-06" db="EMBL/GenBank/DDBJ databases">
        <authorList>
            <consortium name="Plant Systems Biology data submission"/>
        </authorList>
    </citation>
    <scope>NUCLEOTIDE SEQUENCE</scope>
    <source>
        <strain evidence="11">D6</strain>
    </source>
</reference>
<dbReference type="GO" id="GO:0031966">
    <property type="term" value="C:mitochondrial membrane"/>
    <property type="evidence" value="ECO:0007669"/>
    <property type="project" value="UniProtKB-SubCell"/>
</dbReference>
<gene>
    <name evidence="11" type="ORF">SEMRO_50_G029080.1</name>
</gene>
<dbReference type="EMBL" id="CAICTM010000050">
    <property type="protein sequence ID" value="CAB9498990.1"/>
    <property type="molecule type" value="Genomic_DNA"/>
</dbReference>
<dbReference type="PANTHER" id="PTHR45624">
    <property type="entry name" value="MITOCHONDRIAL BASIC AMINO ACIDS TRANSPORTER-RELATED"/>
    <property type="match status" value="1"/>
</dbReference>
<dbReference type="Pfam" id="PF00153">
    <property type="entry name" value="Mito_carr"/>
    <property type="match status" value="3"/>
</dbReference>
<evidence type="ECO:0000256" key="4">
    <source>
        <dbReference type="ARBA" id="ARBA00022692"/>
    </source>
</evidence>
<keyword evidence="6" id="KW-1133">Transmembrane helix</keyword>
<feature type="repeat" description="Solcar" evidence="9">
    <location>
        <begin position="261"/>
        <end position="347"/>
    </location>
</feature>
<dbReference type="PROSITE" id="PS50920">
    <property type="entry name" value="SOLCAR"/>
    <property type="match status" value="3"/>
</dbReference>
<evidence type="ECO:0000256" key="1">
    <source>
        <dbReference type="ARBA" id="ARBA00004225"/>
    </source>
</evidence>
<keyword evidence="7" id="KW-0496">Mitochondrion</keyword>
<name>A0A9N8DBZ5_9STRA</name>
<keyword evidence="5" id="KW-0677">Repeat</keyword>
<evidence type="ECO:0000256" key="9">
    <source>
        <dbReference type="PROSITE-ProRule" id="PRU00282"/>
    </source>
</evidence>
<keyword evidence="8 9" id="KW-0472">Membrane</keyword>
<feature type="repeat" description="Solcar" evidence="9">
    <location>
        <begin position="146"/>
        <end position="246"/>
    </location>
</feature>
<organism evidence="11 12">
    <name type="scientific">Seminavis robusta</name>
    <dbReference type="NCBI Taxonomy" id="568900"/>
    <lineage>
        <taxon>Eukaryota</taxon>
        <taxon>Sar</taxon>
        <taxon>Stramenopiles</taxon>
        <taxon>Ochrophyta</taxon>
        <taxon>Bacillariophyta</taxon>
        <taxon>Bacillariophyceae</taxon>
        <taxon>Bacillariophycidae</taxon>
        <taxon>Naviculales</taxon>
        <taxon>Naviculaceae</taxon>
        <taxon>Seminavis</taxon>
    </lineage>
</organism>
<dbReference type="PANTHER" id="PTHR45624:SF31">
    <property type="entry name" value="MITOCHONDRIAL ORNITHINE TRANSPORTER 1"/>
    <property type="match status" value="1"/>
</dbReference>
<comment type="caution">
    <text evidence="11">The sequence shown here is derived from an EMBL/GenBank/DDBJ whole genome shotgun (WGS) entry which is preliminary data.</text>
</comment>
<dbReference type="InterPro" id="IPR018108">
    <property type="entry name" value="MCP_transmembrane"/>
</dbReference>
<dbReference type="GO" id="GO:0000064">
    <property type="term" value="F:L-ornithine transmembrane transporter activity"/>
    <property type="evidence" value="ECO:0007669"/>
    <property type="project" value="TreeGrafter"/>
</dbReference>
<accession>A0A9N8DBZ5</accession>
<evidence type="ECO:0000313" key="11">
    <source>
        <dbReference type="EMBL" id="CAB9498990.1"/>
    </source>
</evidence>
<evidence type="ECO:0000256" key="5">
    <source>
        <dbReference type="ARBA" id="ARBA00022737"/>
    </source>
</evidence>
<dbReference type="AlphaFoldDB" id="A0A9N8DBZ5"/>
<protein>
    <submittedName>
        <fullName evidence="11">Substrate carrier family protein</fullName>
    </submittedName>
</protein>